<reference evidence="4 5" key="1">
    <citation type="journal article" date="2013" name="Stand. Genomic Sci.">
        <title>Genomic Encyclopedia of Type Strains, Phase I: The one thousand microbial genomes (KMG-I) project.</title>
        <authorList>
            <person name="Kyrpides N.C."/>
            <person name="Woyke T."/>
            <person name="Eisen J.A."/>
            <person name="Garrity G."/>
            <person name="Lilburn T.G."/>
            <person name="Beck B.J."/>
            <person name="Whitman W.B."/>
            <person name="Hugenholtz P."/>
            <person name="Klenk H.P."/>
        </authorList>
    </citation>
    <scope>NUCLEOTIDE SEQUENCE [LARGE SCALE GENOMIC DNA]</scope>
    <source>
        <strain evidence="4 5">DSM 45044</strain>
    </source>
</reference>
<keyword evidence="1" id="KW-0378">Hydrolase</keyword>
<feature type="region of interest" description="Disordered" evidence="2">
    <location>
        <begin position="393"/>
        <end position="412"/>
    </location>
</feature>
<dbReference type="PANTHER" id="PTHR43156:SF2">
    <property type="entry name" value="STAGE II SPORULATION PROTEIN E"/>
    <property type="match status" value="1"/>
</dbReference>
<dbReference type="InterPro" id="IPR052016">
    <property type="entry name" value="Bact_Sigma-Reg"/>
</dbReference>
<keyword evidence="5" id="KW-1185">Reference proteome</keyword>
<organism evidence="4 5">
    <name type="scientific">Stackebrandtia albiflava</name>
    <dbReference type="NCBI Taxonomy" id="406432"/>
    <lineage>
        <taxon>Bacteria</taxon>
        <taxon>Bacillati</taxon>
        <taxon>Actinomycetota</taxon>
        <taxon>Actinomycetes</taxon>
        <taxon>Glycomycetales</taxon>
        <taxon>Glycomycetaceae</taxon>
        <taxon>Stackebrandtia</taxon>
    </lineage>
</organism>
<dbReference type="InterPro" id="IPR036457">
    <property type="entry name" value="PPM-type-like_dom_sf"/>
</dbReference>
<evidence type="ECO:0000256" key="1">
    <source>
        <dbReference type="ARBA" id="ARBA00022801"/>
    </source>
</evidence>
<gene>
    <name evidence="4" type="ORF">LX16_2902</name>
</gene>
<dbReference type="SMART" id="SM00331">
    <property type="entry name" value="PP2C_SIG"/>
    <property type="match status" value="1"/>
</dbReference>
<evidence type="ECO:0000313" key="5">
    <source>
        <dbReference type="Proteomes" id="UP000321617"/>
    </source>
</evidence>
<dbReference type="Proteomes" id="UP000321617">
    <property type="component" value="Unassembled WGS sequence"/>
</dbReference>
<sequence>MGTLTSVNDDLSGLLAAAESAAPAQAVAVIARRLRERFEAVDVSFLLVDLTGRVAARLSAQTPNGGYREVERIRMADTGFEQVIRTQQPLHESTGDRNRVIAPVTNRGDVIGVLEVELPPGRGDEVMATIAEAAHVLAYVVIANRRFTDLYTWGRYPGPPSLSALIQYQLLPSALSCEAAQFALCGNLEPSEEISGDSFDYTVDRDALYMSITDPMGHDLQAALSATVLVAALRGARQMGAGVGEQARQADMALRNHLESHATGLLARIDLESGRGELVVAGHPLPLLMRDATIRELSFEVDPPFGLPMAARRPFRVQEFTLRPGDRLVMVTDGMLERDAATVDLVALLRDTRHLHPRETALALTTAVLEASGGRLQDDVTAMCLDWHGGHRTERRDAETGADTGRASEGRR</sequence>
<protein>
    <submittedName>
        <fullName evidence="4">Stage II sporulation protein E</fullName>
    </submittedName>
</protein>
<proteinExistence type="predicted"/>
<feature type="domain" description="PPM-type phosphatase" evidence="3">
    <location>
        <begin position="179"/>
        <end position="387"/>
    </location>
</feature>
<dbReference type="EMBL" id="VLLL01000006">
    <property type="protein sequence ID" value="TWJ12149.1"/>
    <property type="molecule type" value="Genomic_DNA"/>
</dbReference>
<comment type="caution">
    <text evidence="4">The sequence shown here is derived from an EMBL/GenBank/DDBJ whole genome shotgun (WGS) entry which is preliminary data.</text>
</comment>
<dbReference type="SUPFAM" id="SSF55781">
    <property type="entry name" value="GAF domain-like"/>
    <property type="match status" value="1"/>
</dbReference>
<dbReference type="SUPFAM" id="SSF81606">
    <property type="entry name" value="PP2C-like"/>
    <property type="match status" value="1"/>
</dbReference>
<dbReference type="AlphaFoldDB" id="A0A562V2M9"/>
<evidence type="ECO:0000259" key="3">
    <source>
        <dbReference type="SMART" id="SM00331"/>
    </source>
</evidence>
<dbReference type="GO" id="GO:0016791">
    <property type="term" value="F:phosphatase activity"/>
    <property type="evidence" value="ECO:0007669"/>
    <property type="project" value="TreeGrafter"/>
</dbReference>
<name>A0A562V2M9_9ACTN</name>
<accession>A0A562V2M9</accession>
<evidence type="ECO:0000313" key="4">
    <source>
        <dbReference type="EMBL" id="TWJ12149.1"/>
    </source>
</evidence>
<dbReference type="Gene3D" id="3.60.40.10">
    <property type="entry name" value="PPM-type phosphatase domain"/>
    <property type="match status" value="1"/>
</dbReference>
<evidence type="ECO:0000256" key="2">
    <source>
        <dbReference type="SAM" id="MobiDB-lite"/>
    </source>
</evidence>
<dbReference type="PANTHER" id="PTHR43156">
    <property type="entry name" value="STAGE II SPORULATION PROTEIN E-RELATED"/>
    <property type="match status" value="1"/>
</dbReference>
<dbReference type="Pfam" id="PF07228">
    <property type="entry name" value="SpoIIE"/>
    <property type="match status" value="1"/>
</dbReference>
<dbReference type="InterPro" id="IPR001932">
    <property type="entry name" value="PPM-type_phosphatase-like_dom"/>
</dbReference>